<comment type="caution">
    <text evidence="2">The sequence shown here is derived from an EMBL/GenBank/DDBJ whole genome shotgun (WGS) entry which is preliminary data.</text>
</comment>
<evidence type="ECO:0000313" key="2">
    <source>
        <dbReference type="EMBL" id="EUA65737.1"/>
    </source>
</evidence>
<evidence type="ECO:0000256" key="1">
    <source>
        <dbReference type="SAM" id="MobiDB-lite"/>
    </source>
</evidence>
<proteinExistence type="predicted"/>
<sequence>MLDRLESAVDELAALRFDALTTPERLLVLERLERVARRLPVAGHALINGVRQQATPVELAESCRTRWPTGCASPAARPPAASAKPRTSANGRL</sequence>
<dbReference type="EMBL" id="JAOB01000026">
    <property type="protein sequence ID" value="EUA65737.1"/>
    <property type="molecule type" value="Genomic_DNA"/>
</dbReference>
<feature type="region of interest" description="Disordered" evidence="1">
    <location>
        <begin position="68"/>
        <end position="93"/>
    </location>
</feature>
<dbReference type="PATRIC" id="fig|1299334.3.peg.2293"/>
<protein>
    <submittedName>
        <fullName evidence="2">Putative rEP13E12 repeat protein</fullName>
    </submittedName>
</protein>
<accession>X8DAV4</accession>
<organism evidence="2">
    <name type="scientific">Mycobacterium xenopi 4042</name>
    <dbReference type="NCBI Taxonomy" id="1299334"/>
    <lineage>
        <taxon>Bacteria</taxon>
        <taxon>Bacillati</taxon>
        <taxon>Actinomycetota</taxon>
        <taxon>Actinomycetes</taxon>
        <taxon>Mycobacteriales</taxon>
        <taxon>Mycobacteriaceae</taxon>
        <taxon>Mycobacterium</taxon>
    </lineage>
</organism>
<name>X8DAV4_MYCXE</name>
<reference evidence="2" key="1">
    <citation type="submission" date="2014-01" db="EMBL/GenBank/DDBJ databases">
        <authorList>
            <person name="Brown-Elliot B."/>
            <person name="Wallace R."/>
            <person name="Lenaerts A."/>
            <person name="Ordway D."/>
            <person name="DeGroote M.A."/>
            <person name="Parker T."/>
            <person name="Sizemore C."/>
            <person name="Tallon L.J."/>
            <person name="Sadzewicz L.K."/>
            <person name="Sengamalay N."/>
            <person name="Fraser C.M."/>
            <person name="Hine E."/>
            <person name="Shefchek K.A."/>
            <person name="Das S.P."/>
            <person name="Tettelin H."/>
        </authorList>
    </citation>
    <scope>NUCLEOTIDE SEQUENCE [LARGE SCALE GENOMIC DNA]</scope>
    <source>
        <strain evidence="2">4042</strain>
    </source>
</reference>
<feature type="compositionally biased region" description="Low complexity" evidence="1">
    <location>
        <begin position="72"/>
        <end position="93"/>
    </location>
</feature>
<dbReference type="AlphaFoldDB" id="X8DAV4"/>
<gene>
    <name evidence="2" type="ORF">I553_8133</name>
</gene>